<dbReference type="PANTHER" id="PTHR45947">
    <property type="entry name" value="SULFOQUINOVOSYL TRANSFERASE SQD2"/>
    <property type="match status" value="1"/>
</dbReference>
<dbReference type="Pfam" id="PF00534">
    <property type="entry name" value="Glycos_transf_1"/>
    <property type="match status" value="1"/>
</dbReference>
<evidence type="ECO:0000313" key="2">
    <source>
        <dbReference type="EMBL" id="MBB5062424.1"/>
    </source>
</evidence>
<dbReference type="RefSeq" id="WP_184252909.1">
    <property type="nucleotide sequence ID" value="NZ_JACHIO010000003.1"/>
</dbReference>
<dbReference type="Gene3D" id="3.40.50.2000">
    <property type="entry name" value="Glycogen Phosphorylase B"/>
    <property type="match status" value="2"/>
</dbReference>
<dbReference type="InterPro" id="IPR050194">
    <property type="entry name" value="Glycosyltransferase_grp1"/>
</dbReference>
<dbReference type="InterPro" id="IPR001296">
    <property type="entry name" value="Glyco_trans_1"/>
</dbReference>
<proteinExistence type="predicted"/>
<dbReference type="AlphaFoldDB" id="A0A7W7ZM08"/>
<evidence type="ECO:0000313" key="3">
    <source>
        <dbReference type="Proteomes" id="UP000584867"/>
    </source>
</evidence>
<organism evidence="2 3">
    <name type="scientific">Granulicella mallensis</name>
    <dbReference type="NCBI Taxonomy" id="940614"/>
    <lineage>
        <taxon>Bacteria</taxon>
        <taxon>Pseudomonadati</taxon>
        <taxon>Acidobacteriota</taxon>
        <taxon>Terriglobia</taxon>
        <taxon>Terriglobales</taxon>
        <taxon>Acidobacteriaceae</taxon>
        <taxon>Granulicella</taxon>
    </lineage>
</organism>
<dbReference type="SUPFAM" id="SSF53756">
    <property type="entry name" value="UDP-Glycosyltransferase/glycogen phosphorylase"/>
    <property type="match status" value="1"/>
</dbReference>
<keyword evidence="2" id="KW-0808">Transferase</keyword>
<feature type="domain" description="Glycosyl transferase family 1" evidence="1">
    <location>
        <begin position="157"/>
        <end position="311"/>
    </location>
</feature>
<dbReference type="PANTHER" id="PTHR45947:SF3">
    <property type="entry name" value="SULFOQUINOVOSYL TRANSFERASE SQD2"/>
    <property type="match status" value="1"/>
</dbReference>
<evidence type="ECO:0000259" key="1">
    <source>
        <dbReference type="Pfam" id="PF00534"/>
    </source>
</evidence>
<name>A0A7W7ZM08_9BACT</name>
<reference evidence="2 3" key="1">
    <citation type="submission" date="2020-08" db="EMBL/GenBank/DDBJ databases">
        <title>Genomic Encyclopedia of Type Strains, Phase IV (KMG-V): Genome sequencing to study the core and pangenomes of soil and plant-associated prokaryotes.</title>
        <authorList>
            <person name="Whitman W."/>
        </authorList>
    </citation>
    <scope>NUCLEOTIDE SEQUENCE [LARGE SCALE GENOMIC DNA]</scope>
    <source>
        <strain evidence="2 3">X5P3</strain>
    </source>
</reference>
<comment type="caution">
    <text evidence="2">The sequence shown here is derived from an EMBL/GenBank/DDBJ whole genome shotgun (WGS) entry which is preliminary data.</text>
</comment>
<accession>A0A7W7ZM08</accession>
<dbReference type="CDD" id="cd03801">
    <property type="entry name" value="GT4_PimA-like"/>
    <property type="match status" value="1"/>
</dbReference>
<sequence>MRILLCSHWFSPSFGGVETISKILAEEFTRAGATVTVVTNTPGPEEGLVYTVVRQPSHTKLRGLARDSDVILQNLISLRTLISLIPSRKPIVVTHQSWLRRTDGTRGLENYAKLLALRACHNVSISKAIAKSLPVDSVVIGNPFEAKAFEGRRDTPRDRDIVFLGRLVSDKGCDLLLHALAELKPKGLTPSLTVIGDGPEMSTLKALTVQLGLTAQVEFLGAVQEGRGEIVARHRIMAVPSVWAEPFGVVALEGVASGCALVSSSQGGLPDAVGPCGLYFPNGDVKALASALEQVLTDPALRASLISAGPEHLEKFQPAFIAARYLDLFRGLMAS</sequence>
<gene>
    <name evidence="2" type="ORF">HDF15_000754</name>
</gene>
<protein>
    <submittedName>
        <fullName evidence="2">Glycosyltransferase involved in cell wall biosynthesis</fullName>
    </submittedName>
</protein>
<dbReference type="EMBL" id="JACHIO010000003">
    <property type="protein sequence ID" value="MBB5062424.1"/>
    <property type="molecule type" value="Genomic_DNA"/>
</dbReference>
<dbReference type="Proteomes" id="UP000584867">
    <property type="component" value="Unassembled WGS sequence"/>
</dbReference>
<dbReference type="GO" id="GO:0016758">
    <property type="term" value="F:hexosyltransferase activity"/>
    <property type="evidence" value="ECO:0007669"/>
    <property type="project" value="TreeGrafter"/>
</dbReference>